<reference evidence="3 4" key="1">
    <citation type="submission" date="2016-03" db="EMBL/GenBank/DDBJ databases">
        <authorList>
            <person name="Ploux O."/>
        </authorList>
    </citation>
    <scope>NUCLEOTIDE SEQUENCE [LARGE SCALE GENOMIC DNA]</scope>
    <source>
        <strain evidence="3 4">R-45371</strain>
    </source>
</reference>
<feature type="domain" description="2Fe-2S ferredoxin-type" evidence="1">
    <location>
        <begin position="4"/>
        <end position="97"/>
    </location>
</feature>
<dbReference type="InterPro" id="IPR054950">
    <property type="entry name" value="MethMoxCompC"/>
</dbReference>
<protein>
    <submittedName>
        <fullName evidence="3">Methane monooxygenase</fullName>
    </submittedName>
</protein>
<dbReference type="InterPro" id="IPR050415">
    <property type="entry name" value="MRET"/>
</dbReference>
<dbReference type="InterPro" id="IPR036010">
    <property type="entry name" value="2Fe-2S_ferredoxin-like_sf"/>
</dbReference>
<comment type="caution">
    <text evidence="3">The sequence shown here is derived from an EMBL/GenBank/DDBJ whole genome shotgun (WGS) entry which is preliminary data.</text>
</comment>
<dbReference type="Gene3D" id="2.40.30.10">
    <property type="entry name" value="Translation factors"/>
    <property type="match status" value="1"/>
</dbReference>
<dbReference type="PROSITE" id="PS00197">
    <property type="entry name" value="2FE2S_FER_1"/>
    <property type="match status" value="1"/>
</dbReference>
<dbReference type="Pfam" id="PF00970">
    <property type="entry name" value="FAD_binding_6"/>
    <property type="match status" value="1"/>
</dbReference>
<dbReference type="PRINTS" id="PR00410">
    <property type="entry name" value="PHEHYDRXLASE"/>
</dbReference>
<dbReference type="CDD" id="cd00207">
    <property type="entry name" value="fer2"/>
    <property type="match status" value="1"/>
</dbReference>
<name>A0A177LW82_METMH</name>
<dbReference type="InterPro" id="IPR001041">
    <property type="entry name" value="2Fe-2S_ferredoxin-type"/>
</dbReference>
<dbReference type="PANTHER" id="PTHR47354">
    <property type="entry name" value="NADH OXIDOREDUCTASE HCR"/>
    <property type="match status" value="1"/>
</dbReference>
<dbReference type="GO" id="GO:0004497">
    <property type="term" value="F:monooxygenase activity"/>
    <property type="evidence" value="ECO:0007669"/>
    <property type="project" value="UniProtKB-KW"/>
</dbReference>
<dbReference type="AlphaFoldDB" id="A0A177LW82"/>
<keyword evidence="3" id="KW-0503">Monooxygenase</keyword>
<dbReference type="EMBL" id="LUUH01000096">
    <property type="protein sequence ID" value="OAH97747.1"/>
    <property type="molecule type" value="Genomic_DNA"/>
</dbReference>
<dbReference type="SUPFAM" id="SSF52343">
    <property type="entry name" value="Ferredoxin reductase-like, C-terminal NADP-linked domain"/>
    <property type="match status" value="1"/>
</dbReference>
<evidence type="ECO:0000259" key="2">
    <source>
        <dbReference type="PROSITE" id="PS51384"/>
    </source>
</evidence>
<dbReference type="InterPro" id="IPR039261">
    <property type="entry name" value="FNR_nucleotide-bd"/>
</dbReference>
<dbReference type="Gene3D" id="3.40.50.80">
    <property type="entry name" value="Nucleotide-binding domain of ferredoxin-NADP reductase (FNR) module"/>
    <property type="match status" value="1"/>
</dbReference>
<keyword evidence="3" id="KW-0560">Oxidoreductase</keyword>
<dbReference type="Pfam" id="PF00175">
    <property type="entry name" value="NAD_binding_1"/>
    <property type="match status" value="1"/>
</dbReference>
<proteinExistence type="predicted"/>
<dbReference type="InterPro" id="IPR017927">
    <property type="entry name" value="FAD-bd_FR_type"/>
</dbReference>
<dbReference type="SUPFAM" id="SSF54292">
    <property type="entry name" value="2Fe-2S ferredoxin-like"/>
    <property type="match status" value="1"/>
</dbReference>
<dbReference type="SUPFAM" id="SSF63380">
    <property type="entry name" value="Riboflavin synthase domain-like"/>
    <property type="match status" value="1"/>
</dbReference>
<dbReference type="InterPro" id="IPR001433">
    <property type="entry name" value="OxRdtase_FAD/NAD-bd"/>
</dbReference>
<dbReference type="CDD" id="cd06210">
    <property type="entry name" value="MMO_FAD_NAD_binding"/>
    <property type="match status" value="1"/>
</dbReference>
<dbReference type="GO" id="GO:0051537">
    <property type="term" value="F:2 iron, 2 sulfur cluster binding"/>
    <property type="evidence" value="ECO:0007669"/>
    <property type="project" value="InterPro"/>
</dbReference>
<dbReference type="InterPro" id="IPR012675">
    <property type="entry name" value="Beta-grasp_dom_sf"/>
</dbReference>
<dbReference type="Proteomes" id="UP000077763">
    <property type="component" value="Unassembled WGS sequence"/>
</dbReference>
<organism evidence="3 4">
    <name type="scientific">Methylomonas methanica</name>
    <dbReference type="NCBI Taxonomy" id="421"/>
    <lineage>
        <taxon>Bacteria</taxon>
        <taxon>Pseudomonadati</taxon>
        <taxon>Pseudomonadota</taxon>
        <taxon>Gammaproteobacteria</taxon>
        <taxon>Methylococcales</taxon>
        <taxon>Methylococcaceae</taxon>
        <taxon>Methylomonas</taxon>
    </lineage>
</organism>
<accession>A0A177LW82</accession>
<sequence length="345" mass="38395">MSAHQIKIITQDGESVCFDCYEDEDVITAAVRQDIYLMSSCREGGCATCKGFCAEGDYVLGKCSSQALPYEEEEAGEVLLCRCYPVSDLEVEVPYTYDRISFSPEGLTFVAEVIELSQISINVMKLLLRRTGDDQTIKFDSGQFFDLEIPGTTVTRSYSPANTSNKTGDLEFLIRIVDGGKFSEYLKNEAKLGQKLNVKGPSGIFGLKENGFTPRYFVAGGTGLAPILSMVRRMQEWEEPQKCIIYFGVNTEAEIFHLDELNQLAAQMPTLELRNCVWKCSDDWHCEKGSVVDILRRDLKDTGAKPDLYLCGPPGMVDATFAVCAEMGIPKERIYLEKFLPSGSP</sequence>
<gene>
    <name evidence="3" type="ORF">A1353_22645</name>
</gene>
<feature type="domain" description="FAD-binding FR-type" evidence="2">
    <location>
        <begin position="106"/>
        <end position="208"/>
    </location>
</feature>
<evidence type="ECO:0000259" key="1">
    <source>
        <dbReference type="PROSITE" id="PS51085"/>
    </source>
</evidence>
<dbReference type="RefSeq" id="WP_064038540.1">
    <property type="nucleotide sequence ID" value="NZ_LUUH01000096.1"/>
</dbReference>
<dbReference type="InterPro" id="IPR006058">
    <property type="entry name" value="2Fe2S_fd_BS"/>
</dbReference>
<dbReference type="PROSITE" id="PS51085">
    <property type="entry name" value="2FE2S_FER_2"/>
    <property type="match status" value="1"/>
</dbReference>
<dbReference type="InterPro" id="IPR017938">
    <property type="entry name" value="Riboflavin_synthase-like_b-brl"/>
</dbReference>
<dbReference type="Pfam" id="PF00111">
    <property type="entry name" value="Fer2"/>
    <property type="match status" value="1"/>
</dbReference>
<dbReference type="PROSITE" id="PS51384">
    <property type="entry name" value="FAD_FR"/>
    <property type="match status" value="1"/>
</dbReference>
<dbReference type="NCBIfam" id="NF045803">
    <property type="entry name" value="MethMoxFADbindMmoC"/>
    <property type="match status" value="1"/>
</dbReference>
<dbReference type="InterPro" id="IPR008333">
    <property type="entry name" value="Cbr1-like_FAD-bd_dom"/>
</dbReference>
<dbReference type="Gene3D" id="3.10.20.30">
    <property type="match status" value="1"/>
</dbReference>
<evidence type="ECO:0000313" key="3">
    <source>
        <dbReference type="EMBL" id="OAH97747.1"/>
    </source>
</evidence>
<evidence type="ECO:0000313" key="4">
    <source>
        <dbReference type="Proteomes" id="UP000077763"/>
    </source>
</evidence>
<dbReference type="PANTHER" id="PTHR47354:SF5">
    <property type="entry name" value="PROTEIN RFBI"/>
    <property type="match status" value="1"/>
</dbReference>